<evidence type="ECO:0000256" key="4">
    <source>
        <dbReference type="SAM" id="MobiDB-lite"/>
    </source>
</evidence>
<reference evidence="6 7" key="1">
    <citation type="journal article" date="2018" name="New Phytol.">
        <title>Comparative genomics and transcriptomics depict ericoid mycorrhizal fungi as versatile saprotrophs and plant mutualists.</title>
        <authorList>
            <person name="Martino E."/>
            <person name="Morin E."/>
            <person name="Grelet G.A."/>
            <person name="Kuo A."/>
            <person name="Kohler A."/>
            <person name="Daghino S."/>
            <person name="Barry K.W."/>
            <person name="Cichocki N."/>
            <person name="Clum A."/>
            <person name="Dockter R.B."/>
            <person name="Hainaut M."/>
            <person name="Kuo R.C."/>
            <person name="LaButti K."/>
            <person name="Lindahl B.D."/>
            <person name="Lindquist E.A."/>
            <person name="Lipzen A."/>
            <person name="Khouja H.R."/>
            <person name="Magnuson J."/>
            <person name="Murat C."/>
            <person name="Ohm R.A."/>
            <person name="Singer S.W."/>
            <person name="Spatafora J.W."/>
            <person name="Wang M."/>
            <person name="Veneault-Fourrey C."/>
            <person name="Henrissat B."/>
            <person name="Grigoriev I.V."/>
            <person name="Martin F.M."/>
            <person name="Perotto S."/>
        </authorList>
    </citation>
    <scope>NUCLEOTIDE SEQUENCE [LARGE SCALE GENOMIC DNA]</scope>
    <source>
        <strain evidence="6 7">ATCC 22711</strain>
    </source>
</reference>
<keyword evidence="7" id="KW-1185">Reference proteome</keyword>
<protein>
    <recommendedName>
        <fullName evidence="5">Zn(2)-C6 fungal-type domain-containing protein</fullName>
    </recommendedName>
</protein>
<organism evidence="6 7">
    <name type="scientific">Amorphotheca resinae ATCC 22711</name>
    <dbReference type="NCBI Taxonomy" id="857342"/>
    <lineage>
        <taxon>Eukaryota</taxon>
        <taxon>Fungi</taxon>
        <taxon>Dikarya</taxon>
        <taxon>Ascomycota</taxon>
        <taxon>Pezizomycotina</taxon>
        <taxon>Leotiomycetes</taxon>
        <taxon>Helotiales</taxon>
        <taxon>Amorphothecaceae</taxon>
        <taxon>Amorphotheca</taxon>
    </lineage>
</organism>
<dbReference type="STRING" id="857342.A0A2T3ARZ7"/>
<feature type="compositionally biased region" description="Low complexity" evidence="4">
    <location>
        <begin position="825"/>
        <end position="842"/>
    </location>
</feature>
<dbReference type="GO" id="GO:0008270">
    <property type="term" value="F:zinc ion binding"/>
    <property type="evidence" value="ECO:0007669"/>
    <property type="project" value="InterPro"/>
</dbReference>
<dbReference type="Pfam" id="PF00172">
    <property type="entry name" value="Zn_clus"/>
    <property type="match status" value="1"/>
</dbReference>
<dbReference type="OrthoDB" id="762982at2759"/>
<dbReference type="SMART" id="SM00906">
    <property type="entry name" value="Fungal_trans"/>
    <property type="match status" value="1"/>
</dbReference>
<dbReference type="Gene3D" id="4.10.240.10">
    <property type="entry name" value="Zn(2)-C6 fungal-type DNA-binding domain"/>
    <property type="match status" value="1"/>
</dbReference>
<feature type="region of interest" description="Disordered" evidence="4">
    <location>
        <begin position="110"/>
        <end position="153"/>
    </location>
</feature>
<dbReference type="GO" id="GO:0005634">
    <property type="term" value="C:nucleus"/>
    <property type="evidence" value="ECO:0007669"/>
    <property type="project" value="UniProtKB-SubCell"/>
</dbReference>
<dbReference type="InterPro" id="IPR050613">
    <property type="entry name" value="Sec_Metabolite_Reg"/>
</dbReference>
<evidence type="ECO:0000259" key="5">
    <source>
        <dbReference type="PROSITE" id="PS50048"/>
    </source>
</evidence>
<dbReference type="InParanoid" id="A0A2T3ARZ7"/>
<dbReference type="GO" id="GO:0000981">
    <property type="term" value="F:DNA-binding transcription factor activity, RNA polymerase II-specific"/>
    <property type="evidence" value="ECO:0007669"/>
    <property type="project" value="InterPro"/>
</dbReference>
<name>A0A2T3ARZ7_AMORE</name>
<accession>A0A2T3ARZ7</accession>
<dbReference type="InterPro" id="IPR001138">
    <property type="entry name" value="Zn2Cys6_DnaBD"/>
</dbReference>
<dbReference type="GO" id="GO:0006351">
    <property type="term" value="P:DNA-templated transcription"/>
    <property type="evidence" value="ECO:0007669"/>
    <property type="project" value="InterPro"/>
</dbReference>
<dbReference type="GeneID" id="36569365"/>
<evidence type="ECO:0000256" key="1">
    <source>
        <dbReference type="ARBA" id="ARBA00004123"/>
    </source>
</evidence>
<keyword evidence="3" id="KW-0539">Nucleus</keyword>
<feature type="compositionally biased region" description="Low complexity" evidence="4">
    <location>
        <begin position="110"/>
        <end position="121"/>
    </location>
</feature>
<feature type="region of interest" description="Disordered" evidence="4">
    <location>
        <begin position="55"/>
        <end position="86"/>
    </location>
</feature>
<dbReference type="CDD" id="cd00067">
    <property type="entry name" value="GAL4"/>
    <property type="match status" value="1"/>
</dbReference>
<feature type="domain" description="Zn(2)-C6 fungal-type" evidence="5">
    <location>
        <begin position="34"/>
        <end position="65"/>
    </location>
</feature>
<gene>
    <name evidence="6" type="ORF">M430DRAFT_109556</name>
</gene>
<feature type="compositionally biased region" description="Basic and acidic residues" evidence="4">
    <location>
        <begin position="128"/>
        <end position="144"/>
    </location>
</feature>
<dbReference type="AlphaFoldDB" id="A0A2T3ARZ7"/>
<evidence type="ECO:0000313" key="7">
    <source>
        <dbReference type="Proteomes" id="UP000241818"/>
    </source>
</evidence>
<dbReference type="GO" id="GO:0003677">
    <property type="term" value="F:DNA binding"/>
    <property type="evidence" value="ECO:0007669"/>
    <property type="project" value="InterPro"/>
</dbReference>
<sequence>MAPTPASTTSSSAGGHSPDTQYRVVRKRNRVPLSCGPCRHRKLKCNRSYPCENCTRRGDASSCSYAAPGTRKKNQVQGTTSPDDMQNRIDRLEGLVLSLMTNGSQSAGPAAAAAAISRSQSDVTSSSFRHDVDPEHGENVKREDGDEDSDVDGVANSLGILKVDPDKGKTLYMGDSHWHLVLADIAEVKNYFTSHKKELEKNYEKIKQSKPSTAMDGPAFLFSAHSSATDQELRAELPPKSAVDKLVTRYFNSYDPAVHILHSPTFHKQLQAYWQDPSKTSIVWVGLLYSVLCLAMQSYHKIGDEPLEWKGRTLELAAEYRLRTVQCLVNSDYTKSSLYTLETLILYVHGEYTSRWDAEVGIWVIVGIIVRLSMRMGYHRDPSNFSGITPYHGEFRRRVWAFIRQMDTMFSFHLALPGMIRNTDTDTALPRNIFDDEFGPESRELPPARPSTEPTPVSYMITKAQISFEFGSILEEINAVNGKPVSYDDILKRDNRLRDLRNNMAPHLRLRPMEECTHDPATLLMQRFSLDILWQKTICVLHRKYLARARQNPRYAHSRRACVDASMEILRAQAQLHREIQPGGRMRTMKWFISSLAKHDYLLAAMIVCLELHYDSVSESMAEPPPHHDPYFWSPSQRADMLHTLETSQQIWKESAESSMEAYKASNVLGIMLEKLRSPPQPKPAEQPTPAEVFGQFDEANLEPEHSAAMTLGMLSGGLSPSSAAMFNSATGPSPRGTTSYGNFDTGMGDSSASTGMAHGFPMDPSNPFASLNNVASPFTIFGNAGTGSGMMDMPTNLDWEAWDSYIQNGNTLDPAFQFYQATDQSQLSQEEQQQQQQQQQQADASAYGNGVFMGAYTPGR</sequence>
<evidence type="ECO:0000256" key="2">
    <source>
        <dbReference type="ARBA" id="ARBA00022723"/>
    </source>
</evidence>
<dbReference type="CDD" id="cd12148">
    <property type="entry name" value="fungal_TF_MHR"/>
    <property type="match status" value="1"/>
</dbReference>
<evidence type="ECO:0000256" key="3">
    <source>
        <dbReference type="ARBA" id="ARBA00023242"/>
    </source>
</evidence>
<dbReference type="PROSITE" id="PS00463">
    <property type="entry name" value="ZN2_CY6_FUNGAL_1"/>
    <property type="match status" value="1"/>
</dbReference>
<keyword evidence="2" id="KW-0479">Metal-binding</keyword>
<comment type="subcellular location">
    <subcellularLocation>
        <location evidence="1">Nucleus</location>
    </subcellularLocation>
</comment>
<feature type="compositionally biased region" description="Polar residues" evidence="4">
    <location>
        <begin position="75"/>
        <end position="84"/>
    </location>
</feature>
<dbReference type="Pfam" id="PF04082">
    <property type="entry name" value="Fungal_trans"/>
    <property type="match status" value="1"/>
</dbReference>
<dbReference type="RefSeq" id="XP_024717443.1">
    <property type="nucleotide sequence ID" value="XM_024861284.1"/>
</dbReference>
<feature type="region of interest" description="Disordered" evidence="4">
    <location>
        <begin position="824"/>
        <end position="850"/>
    </location>
</feature>
<dbReference type="Proteomes" id="UP000241818">
    <property type="component" value="Unassembled WGS sequence"/>
</dbReference>
<dbReference type="PROSITE" id="PS50048">
    <property type="entry name" value="ZN2_CY6_FUNGAL_2"/>
    <property type="match status" value="1"/>
</dbReference>
<feature type="region of interest" description="Disordered" evidence="4">
    <location>
        <begin position="1"/>
        <end position="22"/>
    </location>
</feature>
<evidence type="ECO:0000313" key="6">
    <source>
        <dbReference type="EMBL" id="PSS09145.1"/>
    </source>
</evidence>
<dbReference type="InterPro" id="IPR007219">
    <property type="entry name" value="XnlR_reg_dom"/>
</dbReference>
<feature type="compositionally biased region" description="Low complexity" evidence="4">
    <location>
        <begin position="1"/>
        <end position="18"/>
    </location>
</feature>
<dbReference type="SMART" id="SM00066">
    <property type="entry name" value="GAL4"/>
    <property type="match status" value="1"/>
</dbReference>
<proteinExistence type="predicted"/>
<dbReference type="InterPro" id="IPR036864">
    <property type="entry name" value="Zn2-C6_fun-type_DNA-bd_sf"/>
</dbReference>
<dbReference type="PANTHER" id="PTHR31001:SF49">
    <property type="entry name" value="ZN(II)2CYS6 TRANSCRIPTION FACTOR (EUROFUNG)"/>
    <property type="match status" value="1"/>
</dbReference>
<dbReference type="PANTHER" id="PTHR31001">
    <property type="entry name" value="UNCHARACTERIZED TRANSCRIPTIONAL REGULATORY PROTEIN"/>
    <property type="match status" value="1"/>
</dbReference>
<dbReference type="EMBL" id="KZ679017">
    <property type="protein sequence ID" value="PSS09145.1"/>
    <property type="molecule type" value="Genomic_DNA"/>
</dbReference>
<dbReference type="SUPFAM" id="SSF57701">
    <property type="entry name" value="Zn2/Cys6 DNA-binding domain"/>
    <property type="match status" value="1"/>
</dbReference>